<keyword evidence="3" id="KW-1185">Reference proteome</keyword>
<dbReference type="Proteomes" id="UP001219956">
    <property type="component" value="Unassembled WGS sequence"/>
</dbReference>
<feature type="domain" description="VOC" evidence="1">
    <location>
        <begin position="5"/>
        <end position="121"/>
    </location>
</feature>
<dbReference type="InterPro" id="IPR026275">
    <property type="entry name" value="Glyoxalase/dOase/EhpR"/>
</dbReference>
<dbReference type="PIRSF" id="PIRSF039020">
    <property type="entry name" value="EhpR"/>
    <property type="match status" value="1"/>
</dbReference>
<proteinExistence type="predicted"/>
<reference evidence="2 3" key="1">
    <citation type="submission" date="2023-01" db="EMBL/GenBank/DDBJ databases">
        <title>Novel species of the genus Vogesella isolated from rivers.</title>
        <authorList>
            <person name="Lu H."/>
        </authorList>
    </citation>
    <scope>NUCLEOTIDE SEQUENCE [LARGE SCALE GENOMIC DNA]</scope>
    <source>
        <strain evidence="2 3">DC21W</strain>
    </source>
</reference>
<dbReference type="Gene3D" id="3.30.720.120">
    <property type="match status" value="1"/>
</dbReference>
<evidence type="ECO:0000313" key="2">
    <source>
        <dbReference type="EMBL" id="MDC7715882.1"/>
    </source>
</evidence>
<gene>
    <name evidence="2" type="ORF">PQU95_01420</name>
</gene>
<evidence type="ECO:0000313" key="3">
    <source>
        <dbReference type="Proteomes" id="UP001219956"/>
    </source>
</evidence>
<sequence>MPTAIVANLQLIYVSDIARSTTFYQQLFAAKPVFTSPQYVAFAGSGDALFALWSGTAPDHHAAPRGEIGIMLPDGSAVAALYARWQQDSSLNIVTPLREEPYGQTFVLADPDGHLIRVCQRD</sequence>
<dbReference type="InterPro" id="IPR037523">
    <property type="entry name" value="VOC_core"/>
</dbReference>
<dbReference type="InterPro" id="IPR004360">
    <property type="entry name" value="Glyas_Fos-R_dOase_dom"/>
</dbReference>
<accession>A0ABT5ITJ7</accession>
<name>A0ABT5ITJ7_9NEIS</name>
<dbReference type="Gene3D" id="3.30.720.110">
    <property type="match status" value="1"/>
</dbReference>
<dbReference type="SUPFAM" id="SSF54593">
    <property type="entry name" value="Glyoxalase/Bleomycin resistance protein/Dihydroxybiphenyl dioxygenase"/>
    <property type="match status" value="1"/>
</dbReference>
<dbReference type="PROSITE" id="PS51819">
    <property type="entry name" value="VOC"/>
    <property type="match status" value="1"/>
</dbReference>
<dbReference type="EMBL" id="JAQQLF010000001">
    <property type="protein sequence ID" value="MDC7715882.1"/>
    <property type="molecule type" value="Genomic_DNA"/>
</dbReference>
<dbReference type="Pfam" id="PF00903">
    <property type="entry name" value="Glyoxalase"/>
    <property type="match status" value="1"/>
</dbReference>
<comment type="caution">
    <text evidence="2">The sequence shown here is derived from an EMBL/GenBank/DDBJ whole genome shotgun (WGS) entry which is preliminary data.</text>
</comment>
<organism evidence="2 3">
    <name type="scientific">Vogesella aquatica</name>
    <dbReference type="NCBI Taxonomy" id="2984206"/>
    <lineage>
        <taxon>Bacteria</taxon>
        <taxon>Pseudomonadati</taxon>
        <taxon>Pseudomonadota</taxon>
        <taxon>Betaproteobacteria</taxon>
        <taxon>Neisseriales</taxon>
        <taxon>Chromobacteriaceae</taxon>
        <taxon>Vogesella</taxon>
    </lineage>
</organism>
<dbReference type="InterPro" id="IPR029068">
    <property type="entry name" value="Glyas_Bleomycin-R_OHBP_Dase"/>
</dbReference>
<dbReference type="RefSeq" id="WP_272750361.1">
    <property type="nucleotide sequence ID" value="NZ_JAQQLF010000001.1"/>
</dbReference>
<evidence type="ECO:0000259" key="1">
    <source>
        <dbReference type="PROSITE" id="PS51819"/>
    </source>
</evidence>
<protein>
    <submittedName>
        <fullName evidence="2">VOC family protein</fullName>
    </submittedName>
</protein>